<dbReference type="Proteomes" id="UP000718821">
    <property type="component" value="Unassembled WGS sequence"/>
</dbReference>
<evidence type="ECO:0000256" key="4">
    <source>
        <dbReference type="ARBA" id="ARBA00022989"/>
    </source>
</evidence>
<evidence type="ECO:0000313" key="12">
    <source>
        <dbReference type="EMBL" id="MBM6699241.1"/>
    </source>
</evidence>
<proteinExistence type="inferred from homology"/>
<organism evidence="12 13">
    <name type="scientific">Bifidobacterium pullorum subsp. saeculare</name>
    <dbReference type="NCBI Taxonomy" id="78257"/>
    <lineage>
        <taxon>Bacteria</taxon>
        <taxon>Bacillati</taxon>
        <taxon>Actinomycetota</taxon>
        <taxon>Actinomycetes</taxon>
        <taxon>Bifidobacteriales</taxon>
        <taxon>Bifidobacteriaceae</taxon>
        <taxon>Bifidobacterium</taxon>
    </lineage>
</organism>
<dbReference type="InterPro" id="IPR003691">
    <property type="entry name" value="FluC"/>
</dbReference>
<comment type="function">
    <text evidence="9 10">Fluoride-specific ion channel. Important for reducing fluoride concentration in the cell, thus reducing its toxicity.</text>
</comment>
<dbReference type="HAMAP" id="MF_00454">
    <property type="entry name" value="FluC"/>
    <property type="match status" value="1"/>
</dbReference>
<evidence type="ECO:0000256" key="3">
    <source>
        <dbReference type="ARBA" id="ARBA00022692"/>
    </source>
</evidence>
<dbReference type="GO" id="GO:0140114">
    <property type="term" value="P:cellular detoxification of fluoride"/>
    <property type="evidence" value="ECO:0007669"/>
    <property type="project" value="UniProtKB-UniRule"/>
</dbReference>
<keyword evidence="2 10" id="KW-1003">Cell membrane</keyword>
<dbReference type="AlphaFoldDB" id="A0A938WWL4"/>
<keyword evidence="4 10" id="KW-1133">Transmembrane helix</keyword>
<comment type="subcellular location">
    <subcellularLocation>
        <location evidence="1 10">Cell membrane</location>
        <topology evidence="1 10">Multi-pass membrane protein</topology>
    </subcellularLocation>
</comment>
<feature type="transmembrane region" description="Helical" evidence="10">
    <location>
        <begin position="127"/>
        <end position="148"/>
    </location>
</feature>
<feature type="compositionally biased region" description="Polar residues" evidence="11">
    <location>
        <begin position="1"/>
        <end position="19"/>
    </location>
</feature>
<feature type="transmembrane region" description="Helical" evidence="10">
    <location>
        <begin position="30"/>
        <end position="50"/>
    </location>
</feature>
<keyword evidence="10" id="KW-0813">Transport</keyword>
<evidence type="ECO:0000256" key="8">
    <source>
        <dbReference type="ARBA" id="ARBA00035585"/>
    </source>
</evidence>
<reference evidence="12" key="1">
    <citation type="submission" date="2020-08" db="EMBL/GenBank/DDBJ databases">
        <authorList>
            <person name="Cejkova D."/>
            <person name="Kubasova T."/>
            <person name="Jahodarova E."/>
            <person name="Rychlik I."/>
        </authorList>
    </citation>
    <scope>NUCLEOTIDE SEQUENCE</scope>
    <source>
        <strain evidence="12">An836</strain>
    </source>
</reference>
<evidence type="ECO:0000256" key="9">
    <source>
        <dbReference type="ARBA" id="ARBA00049940"/>
    </source>
</evidence>
<reference evidence="12" key="2">
    <citation type="journal article" date="2021" name="Sci. Rep.">
        <title>The distribution of antibiotic resistance genes in chicken gut microbiota commensals.</title>
        <authorList>
            <person name="Juricova H."/>
            <person name="Matiasovicova J."/>
            <person name="Kubasova T."/>
            <person name="Cejkova D."/>
            <person name="Rychlik I."/>
        </authorList>
    </citation>
    <scope>NUCLEOTIDE SEQUENCE</scope>
    <source>
        <strain evidence="12">An836</strain>
    </source>
</reference>
<keyword evidence="5 10" id="KW-0472">Membrane</keyword>
<feature type="binding site" evidence="10">
    <location>
        <position position="108"/>
    </location>
    <ligand>
        <name>Na(+)</name>
        <dbReference type="ChEBI" id="CHEBI:29101"/>
        <note>structural</note>
    </ligand>
</feature>
<evidence type="ECO:0000256" key="10">
    <source>
        <dbReference type="HAMAP-Rule" id="MF_00454"/>
    </source>
</evidence>
<comment type="similarity">
    <text evidence="7 10">Belongs to the fluoride channel Fluc/FEX (TC 1.A.43) family.</text>
</comment>
<comment type="activity regulation">
    <text evidence="10">Na(+) is not transported, but it plays an essential structural role and its presence is essential for fluoride channel function.</text>
</comment>
<keyword evidence="6 10" id="KW-0407">Ion channel</keyword>
<evidence type="ECO:0000256" key="6">
    <source>
        <dbReference type="ARBA" id="ARBA00023303"/>
    </source>
</evidence>
<comment type="caution">
    <text evidence="12">The sequence shown here is derived from an EMBL/GenBank/DDBJ whole genome shotgun (WGS) entry which is preliminary data.</text>
</comment>
<evidence type="ECO:0000256" key="11">
    <source>
        <dbReference type="SAM" id="MobiDB-lite"/>
    </source>
</evidence>
<keyword evidence="10" id="KW-0406">Ion transport</keyword>
<dbReference type="PANTHER" id="PTHR28259">
    <property type="entry name" value="FLUORIDE EXPORT PROTEIN 1-RELATED"/>
    <property type="match status" value="1"/>
</dbReference>
<dbReference type="GO" id="GO:0062054">
    <property type="term" value="F:fluoride channel activity"/>
    <property type="evidence" value="ECO:0007669"/>
    <property type="project" value="UniProtKB-UniRule"/>
</dbReference>
<dbReference type="GO" id="GO:0005886">
    <property type="term" value="C:plasma membrane"/>
    <property type="evidence" value="ECO:0007669"/>
    <property type="project" value="UniProtKB-SubCell"/>
</dbReference>
<evidence type="ECO:0000256" key="7">
    <source>
        <dbReference type="ARBA" id="ARBA00035120"/>
    </source>
</evidence>
<dbReference type="Pfam" id="PF02537">
    <property type="entry name" value="CRCB"/>
    <property type="match status" value="1"/>
</dbReference>
<sequence length="172" mass="17572">MTVPSDSPSSGAVGATTSARPPRAASPVSLRLAMVVFLGGAVGTGLRYLLSALPQAGAVHVGTLAANLAACLAYAALTSYLSQASWIPRRRKEPISRGMGMGLCGGLSTMSTLALEEFDALHAGDLLGGAGYCLVTFAGGLLAAWAGVRLGLVLSRRREMAALAVEERETAR</sequence>
<keyword evidence="3 10" id="KW-0812">Transmembrane</keyword>
<evidence type="ECO:0000256" key="5">
    <source>
        <dbReference type="ARBA" id="ARBA00023136"/>
    </source>
</evidence>
<dbReference type="GO" id="GO:0046872">
    <property type="term" value="F:metal ion binding"/>
    <property type="evidence" value="ECO:0007669"/>
    <property type="project" value="UniProtKB-KW"/>
</dbReference>
<evidence type="ECO:0000256" key="2">
    <source>
        <dbReference type="ARBA" id="ARBA00022475"/>
    </source>
</evidence>
<feature type="binding site" evidence="10">
    <location>
        <position position="105"/>
    </location>
    <ligand>
        <name>Na(+)</name>
        <dbReference type="ChEBI" id="CHEBI:29101"/>
        <note>structural</note>
    </ligand>
</feature>
<feature type="transmembrane region" description="Helical" evidence="10">
    <location>
        <begin position="98"/>
        <end position="115"/>
    </location>
</feature>
<protein>
    <recommendedName>
        <fullName evidence="10">Fluoride-specific ion channel FluC</fullName>
    </recommendedName>
</protein>
<keyword evidence="10" id="KW-0479">Metal-binding</keyword>
<dbReference type="PANTHER" id="PTHR28259:SF1">
    <property type="entry name" value="FLUORIDE EXPORT PROTEIN 1-RELATED"/>
    <property type="match status" value="1"/>
</dbReference>
<dbReference type="EMBL" id="JACLYU010000003">
    <property type="protein sequence ID" value="MBM6699241.1"/>
    <property type="molecule type" value="Genomic_DNA"/>
</dbReference>
<name>A0A938WWL4_9BIFI</name>
<feature type="transmembrane region" description="Helical" evidence="10">
    <location>
        <begin position="56"/>
        <end position="77"/>
    </location>
</feature>
<accession>A0A938WWL4</accession>
<comment type="catalytic activity">
    <reaction evidence="8">
        <text>fluoride(in) = fluoride(out)</text>
        <dbReference type="Rhea" id="RHEA:76159"/>
        <dbReference type="ChEBI" id="CHEBI:17051"/>
    </reaction>
    <physiologicalReaction direction="left-to-right" evidence="8">
        <dbReference type="Rhea" id="RHEA:76160"/>
    </physiologicalReaction>
</comment>
<evidence type="ECO:0000256" key="1">
    <source>
        <dbReference type="ARBA" id="ARBA00004651"/>
    </source>
</evidence>
<gene>
    <name evidence="10" type="primary">fluC</name>
    <name evidence="10" type="synonym">crcB</name>
    <name evidence="12" type="ORF">H7U32_02645</name>
</gene>
<keyword evidence="10" id="KW-0915">Sodium</keyword>
<evidence type="ECO:0000313" key="13">
    <source>
        <dbReference type="Proteomes" id="UP000718821"/>
    </source>
</evidence>
<keyword evidence="13" id="KW-1185">Reference proteome</keyword>
<feature type="region of interest" description="Disordered" evidence="11">
    <location>
        <begin position="1"/>
        <end position="23"/>
    </location>
</feature>